<feature type="chain" id="PRO_5044799472" evidence="1">
    <location>
        <begin position="21"/>
        <end position="153"/>
    </location>
</feature>
<dbReference type="Pfam" id="PF12883">
    <property type="entry name" value="DUF3828"/>
    <property type="match status" value="1"/>
</dbReference>
<dbReference type="AlphaFoldDB" id="A0ABD7Q0D9"/>
<comment type="caution">
    <text evidence="3">The sequence shown here is derived from an EMBL/GenBank/DDBJ whole genome shotgun (WGS) entry which is preliminary data.</text>
</comment>
<evidence type="ECO:0000313" key="4">
    <source>
        <dbReference type="Proteomes" id="UP000291600"/>
    </source>
</evidence>
<accession>A0ABD7Q0D9</accession>
<dbReference type="InterPro" id="IPR024289">
    <property type="entry name" value="DUF3828"/>
</dbReference>
<dbReference type="EMBL" id="SITJ01000081">
    <property type="protein sequence ID" value="TBL64709.1"/>
    <property type="molecule type" value="Genomic_DNA"/>
</dbReference>
<evidence type="ECO:0000259" key="2">
    <source>
        <dbReference type="Pfam" id="PF12883"/>
    </source>
</evidence>
<proteinExistence type="predicted"/>
<dbReference type="Proteomes" id="UP000291600">
    <property type="component" value="Unassembled WGS sequence"/>
</dbReference>
<keyword evidence="1" id="KW-0732">Signal</keyword>
<evidence type="ECO:0000256" key="1">
    <source>
        <dbReference type="SAM" id="SignalP"/>
    </source>
</evidence>
<organism evidence="3 4">
    <name type="scientific">Hafnia alvei</name>
    <dbReference type="NCBI Taxonomy" id="569"/>
    <lineage>
        <taxon>Bacteria</taxon>
        <taxon>Pseudomonadati</taxon>
        <taxon>Pseudomonadota</taxon>
        <taxon>Gammaproteobacteria</taxon>
        <taxon>Enterobacterales</taxon>
        <taxon>Hafniaceae</taxon>
        <taxon>Hafnia</taxon>
    </lineage>
</organism>
<sequence>MGKMIRVLILLFFISSPAFAVSDINNAAKVALEFNKWYLQQIEKDIYPLLGSGSPEMDEYVTAETLKKLHRAVNSDDEFYDADFFTRSQDIGADWPKNVTVVSSDLDPVCLNVYVSYGKDISHTVIDCMVKEKGKWKIQSVALQAIVPNENLK</sequence>
<reference evidence="3 4" key="1">
    <citation type="submission" date="2019-02" db="EMBL/GenBank/DDBJ databases">
        <title>Comparative genomic analysis of the Hafnia genus genomes.</title>
        <authorList>
            <person name="Zhiqiu Y."/>
            <person name="Chao Y."/>
            <person name="Yuhui D."/>
            <person name="Di H."/>
            <person name="Bin L."/>
        </authorList>
    </citation>
    <scope>NUCLEOTIDE SEQUENCE [LARGE SCALE GENOMIC DNA]</scope>
    <source>
        <strain evidence="3 4">PCM_1210</strain>
    </source>
</reference>
<gene>
    <name evidence="3" type="ORF">EYY96_22375</name>
</gene>
<evidence type="ECO:0000313" key="3">
    <source>
        <dbReference type="EMBL" id="TBL64709.1"/>
    </source>
</evidence>
<name>A0ABD7Q0D9_HAFAL</name>
<protein>
    <submittedName>
        <fullName evidence="3">DUF3828 domain-containing protein</fullName>
    </submittedName>
</protein>
<feature type="signal peptide" evidence="1">
    <location>
        <begin position="1"/>
        <end position="20"/>
    </location>
</feature>
<dbReference type="Gene3D" id="3.10.450.50">
    <property type="match status" value="1"/>
</dbReference>
<feature type="domain" description="DUF3828" evidence="2">
    <location>
        <begin position="52"/>
        <end position="142"/>
    </location>
</feature>